<accession>A0A0E9WPW2</accession>
<organism evidence="1">
    <name type="scientific">Anguilla anguilla</name>
    <name type="common">European freshwater eel</name>
    <name type="synonym">Muraena anguilla</name>
    <dbReference type="NCBI Taxonomy" id="7936"/>
    <lineage>
        <taxon>Eukaryota</taxon>
        <taxon>Metazoa</taxon>
        <taxon>Chordata</taxon>
        <taxon>Craniata</taxon>
        <taxon>Vertebrata</taxon>
        <taxon>Euteleostomi</taxon>
        <taxon>Actinopterygii</taxon>
        <taxon>Neopterygii</taxon>
        <taxon>Teleostei</taxon>
        <taxon>Anguilliformes</taxon>
        <taxon>Anguillidae</taxon>
        <taxon>Anguilla</taxon>
    </lineage>
</organism>
<reference evidence="1" key="2">
    <citation type="journal article" date="2015" name="Fish Shellfish Immunol.">
        <title>Early steps in the European eel (Anguilla anguilla)-Vibrio vulnificus interaction in the gills: Role of the RtxA13 toxin.</title>
        <authorList>
            <person name="Callol A."/>
            <person name="Pajuelo D."/>
            <person name="Ebbesson L."/>
            <person name="Teles M."/>
            <person name="MacKenzie S."/>
            <person name="Amaro C."/>
        </authorList>
    </citation>
    <scope>NUCLEOTIDE SEQUENCE</scope>
</reference>
<evidence type="ECO:0000313" key="1">
    <source>
        <dbReference type="EMBL" id="JAH92459.1"/>
    </source>
</evidence>
<proteinExistence type="predicted"/>
<dbReference type="EMBL" id="GBXM01016118">
    <property type="protein sequence ID" value="JAH92459.1"/>
    <property type="molecule type" value="Transcribed_RNA"/>
</dbReference>
<dbReference type="AlphaFoldDB" id="A0A0E9WPW2"/>
<protein>
    <submittedName>
        <fullName evidence="1">Uncharacterized protein</fullName>
    </submittedName>
</protein>
<name>A0A0E9WPW2_ANGAN</name>
<reference evidence="1" key="1">
    <citation type="submission" date="2014-11" db="EMBL/GenBank/DDBJ databases">
        <authorList>
            <person name="Amaro Gonzalez C."/>
        </authorList>
    </citation>
    <scope>NUCLEOTIDE SEQUENCE</scope>
</reference>
<sequence length="98" mass="11255">MSKIYTLVFITFLLSYCLNGKQLTQHIRHLPSFFCLLNFYAIMSQSLFTVCCNNLLNTIKTLLKMPSRPVFNNFGYIGFQLRNNRAVQTRAPNPGSLS</sequence>